<feature type="non-terminal residue" evidence="3">
    <location>
        <position position="249"/>
    </location>
</feature>
<keyword evidence="6" id="KW-1185">Reference proteome</keyword>
<evidence type="ECO:0000259" key="1">
    <source>
        <dbReference type="PROSITE" id="PS50878"/>
    </source>
</evidence>
<evidence type="ECO:0000313" key="2">
    <source>
        <dbReference type="EMBL" id="CAF1110718.1"/>
    </source>
</evidence>
<dbReference type="Proteomes" id="UP000682733">
    <property type="component" value="Unassembled WGS sequence"/>
</dbReference>
<accession>A0A815F7V0</accession>
<dbReference type="Proteomes" id="UP000677228">
    <property type="component" value="Unassembled WGS sequence"/>
</dbReference>
<gene>
    <name evidence="3" type="ORF">GPM918_LOCUS29540</name>
    <name evidence="2" type="ORF">OVA965_LOCUS19749</name>
    <name evidence="5" type="ORF">SRO942_LOCUS30126</name>
    <name evidence="4" type="ORF">TMI583_LOCUS19904</name>
</gene>
<dbReference type="AlphaFoldDB" id="A0A815F7V0"/>
<name>A0A815F7V0_9BILA</name>
<dbReference type="EMBL" id="CAJOBA010013135">
    <property type="protein sequence ID" value="CAF3878294.1"/>
    <property type="molecule type" value="Genomic_DNA"/>
</dbReference>
<evidence type="ECO:0000313" key="5">
    <source>
        <dbReference type="EMBL" id="CAF4169363.1"/>
    </source>
</evidence>
<dbReference type="PANTHER" id="PTHR21301:SF10">
    <property type="entry name" value="REVERSE TRANSCRIPTASE DOMAIN-CONTAINING PROTEIN"/>
    <property type="match status" value="1"/>
</dbReference>
<organism evidence="3 6">
    <name type="scientific">Didymodactylos carnosus</name>
    <dbReference type="NCBI Taxonomy" id="1234261"/>
    <lineage>
        <taxon>Eukaryota</taxon>
        <taxon>Metazoa</taxon>
        <taxon>Spiralia</taxon>
        <taxon>Gnathifera</taxon>
        <taxon>Rotifera</taxon>
        <taxon>Eurotatoria</taxon>
        <taxon>Bdelloidea</taxon>
        <taxon>Philodinida</taxon>
        <taxon>Philodinidae</taxon>
        <taxon>Didymodactylos</taxon>
    </lineage>
</organism>
<proteinExistence type="predicted"/>
<dbReference type="InterPro" id="IPR000477">
    <property type="entry name" value="RT_dom"/>
</dbReference>
<feature type="domain" description="Reverse transcriptase" evidence="1">
    <location>
        <begin position="1"/>
        <end position="249"/>
    </location>
</feature>
<dbReference type="PANTHER" id="PTHR21301">
    <property type="entry name" value="REVERSE TRANSCRIPTASE"/>
    <property type="match status" value="1"/>
</dbReference>
<dbReference type="Proteomes" id="UP000663829">
    <property type="component" value="Unassembled WGS sequence"/>
</dbReference>
<comment type="caution">
    <text evidence="3">The sequence shown here is derived from an EMBL/GenBank/DDBJ whole genome shotgun (WGS) entry which is preliminary data.</text>
</comment>
<dbReference type="OrthoDB" id="6782675at2759"/>
<evidence type="ECO:0000313" key="3">
    <source>
        <dbReference type="EMBL" id="CAF1322408.1"/>
    </source>
</evidence>
<protein>
    <recommendedName>
        <fullName evidence="1">Reverse transcriptase domain-containing protein</fullName>
    </recommendedName>
</protein>
<dbReference type="EMBL" id="CAJOBC010048456">
    <property type="protein sequence ID" value="CAF4169363.1"/>
    <property type="molecule type" value="Genomic_DNA"/>
</dbReference>
<dbReference type="EMBL" id="CAJNOQ010013475">
    <property type="protein sequence ID" value="CAF1322408.1"/>
    <property type="molecule type" value="Genomic_DNA"/>
</dbReference>
<sequence length="249" mass="28535">SIFDLQIFIEVIVDFADMPKMIAPYTFNLNLRLPHAIQEQMIEQEIKRLAQRANSVMVSASVRNESTCSESLTSQEAVDAERHASARQTTFINGIDVARQLEEYVAHGHFTSTTKFVTADVKDLYTMIQRQGAIEALIRFLEKYSHHGKIGTLTINHILRMVRLILDTNCFAYSNTYYRQIRGGAVTSAFTQVLANISMLEWEQDLIQHQTEHGEIYGRYIDDIFMTTNHTVDEINCELARAQKKDINI</sequence>
<dbReference type="PROSITE" id="PS50878">
    <property type="entry name" value="RT_POL"/>
    <property type="match status" value="1"/>
</dbReference>
<evidence type="ECO:0000313" key="4">
    <source>
        <dbReference type="EMBL" id="CAF3878294.1"/>
    </source>
</evidence>
<reference evidence="3" key="1">
    <citation type="submission" date="2021-02" db="EMBL/GenBank/DDBJ databases">
        <authorList>
            <person name="Nowell W R."/>
        </authorList>
    </citation>
    <scope>NUCLEOTIDE SEQUENCE</scope>
</reference>
<dbReference type="Proteomes" id="UP000681722">
    <property type="component" value="Unassembled WGS sequence"/>
</dbReference>
<dbReference type="EMBL" id="CAJNOK010010263">
    <property type="protein sequence ID" value="CAF1110718.1"/>
    <property type="molecule type" value="Genomic_DNA"/>
</dbReference>
<evidence type="ECO:0000313" key="6">
    <source>
        <dbReference type="Proteomes" id="UP000663829"/>
    </source>
</evidence>